<sequence>MTQTVMEAPKTPEAKIIRVNDMMPPPTPVKASRSEMNVRPAPPPSPSPRTRPFLKGSIGTDLRRARMATTTTTEVAATNTTEARAEAGLSTPIVKAAEIQSPFTPSSPKLLERFPAGQEVFLLDARGDSIIGVERINPATFDPSQLFTINPISMARASNVRQFDAPNIFFITGRYLRTTSDGKPLAARAERIVYRISPKDGNGRDRMVPRRDLLLEVRFRPGDRVYYLEKEDGSDTAIKWEAVVHGAEVVRDNRIYEVHVIQQKRNKILVTDDLLEAYTGNGLHLTT</sequence>
<feature type="region of interest" description="Disordered" evidence="1">
    <location>
        <begin position="20"/>
        <end position="56"/>
    </location>
</feature>
<feature type="compositionally biased region" description="Pro residues" evidence="1">
    <location>
        <begin position="40"/>
        <end position="49"/>
    </location>
</feature>
<accession>A0AAN6E0D2</accession>
<dbReference type="EMBL" id="MU404352">
    <property type="protein sequence ID" value="KAI1614717.1"/>
    <property type="molecule type" value="Genomic_DNA"/>
</dbReference>
<comment type="caution">
    <text evidence="2">The sequence shown here is derived from an EMBL/GenBank/DDBJ whole genome shotgun (WGS) entry which is preliminary data.</text>
</comment>
<reference evidence="2" key="1">
    <citation type="journal article" date="2022" name="bioRxiv">
        <title>Deciphering the potential niche of two novel black yeast fungi from a biological soil crust based on their genomes, phenotypes, and melanin regulation.</title>
        <authorList>
            <consortium name="DOE Joint Genome Institute"/>
            <person name="Carr E.C."/>
            <person name="Barton Q."/>
            <person name="Grambo S."/>
            <person name="Sullivan M."/>
            <person name="Renfro C.M."/>
            <person name="Kuo A."/>
            <person name="Pangilinan J."/>
            <person name="Lipzen A."/>
            <person name="Keymanesh K."/>
            <person name="Savage E."/>
            <person name="Barry K."/>
            <person name="Grigoriev I.V."/>
            <person name="Riekhof W.R."/>
            <person name="Harris S.S."/>
        </authorList>
    </citation>
    <scope>NUCLEOTIDE SEQUENCE</scope>
    <source>
        <strain evidence="2">JF 03-4F</strain>
    </source>
</reference>
<evidence type="ECO:0000313" key="3">
    <source>
        <dbReference type="Proteomes" id="UP001203852"/>
    </source>
</evidence>
<evidence type="ECO:0000256" key="1">
    <source>
        <dbReference type="SAM" id="MobiDB-lite"/>
    </source>
</evidence>
<dbReference type="AlphaFoldDB" id="A0AAN6E0D2"/>
<keyword evidence="3" id="KW-1185">Reference proteome</keyword>
<organism evidence="2 3">
    <name type="scientific">Exophiala viscosa</name>
    <dbReference type="NCBI Taxonomy" id="2486360"/>
    <lineage>
        <taxon>Eukaryota</taxon>
        <taxon>Fungi</taxon>
        <taxon>Dikarya</taxon>
        <taxon>Ascomycota</taxon>
        <taxon>Pezizomycotina</taxon>
        <taxon>Eurotiomycetes</taxon>
        <taxon>Chaetothyriomycetidae</taxon>
        <taxon>Chaetothyriales</taxon>
        <taxon>Herpotrichiellaceae</taxon>
        <taxon>Exophiala</taxon>
    </lineage>
</organism>
<dbReference type="Proteomes" id="UP001203852">
    <property type="component" value="Unassembled WGS sequence"/>
</dbReference>
<gene>
    <name evidence="2" type="ORF">EDD36DRAFT_416257</name>
</gene>
<name>A0AAN6E0D2_9EURO</name>
<evidence type="ECO:0000313" key="2">
    <source>
        <dbReference type="EMBL" id="KAI1614717.1"/>
    </source>
</evidence>
<proteinExistence type="predicted"/>
<protein>
    <submittedName>
        <fullName evidence="2">Uncharacterized protein</fullName>
    </submittedName>
</protein>